<accession>A0A317F7U5</accession>
<gene>
    <name evidence="1" type="ORF">DFH01_23180</name>
</gene>
<reference evidence="2" key="1">
    <citation type="submission" date="2018-05" db="EMBL/GenBank/DDBJ databases">
        <authorList>
            <person name="Du Z."/>
            <person name="Wang X."/>
        </authorList>
    </citation>
    <scope>NUCLEOTIDE SEQUENCE [LARGE SCALE GENOMIC DNA]</scope>
    <source>
        <strain evidence="2">CQN31</strain>
    </source>
</reference>
<protein>
    <recommendedName>
        <fullName evidence="3">DUF1134 domain-containing protein</fullName>
    </recommendedName>
</protein>
<comment type="caution">
    <text evidence="1">The sequence shown here is derived from an EMBL/GenBank/DDBJ whole genome shotgun (WGS) entry which is preliminary data.</text>
</comment>
<dbReference type="OrthoDB" id="8241374at2"/>
<name>A0A317F7U5_9PROT</name>
<dbReference type="RefSeq" id="WP_109872855.1">
    <property type="nucleotide sequence ID" value="NZ_QGNA01000005.1"/>
</dbReference>
<dbReference type="AlphaFoldDB" id="A0A317F7U5"/>
<evidence type="ECO:0008006" key="3">
    <source>
        <dbReference type="Google" id="ProtNLM"/>
    </source>
</evidence>
<organism evidence="1 2">
    <name type="scientific">Falsiroseomonas bella</name>
    <dbReference type="NCBI Taxonomy" id="2184016"/>
    <lineage>
        <taxon>Bacteria</taxon>
        <taxon>Pseudomonadati</taxon>
        <taxon>Pseudomonadota</taxon>
        <taxon>Alphaproteobacteria</taxon>
        <taxon>Acetobacterales</taxon>
        <taxon>Roseomonadaceae</taxon>
        <taxon>Falsiroseomonas</taxon>
    </lineage>
</organism>
<dbReference type="EMBL" id="QGNA01000005">
    <property type="protein sequence ID" value="PWS35210.1"/>
    <property type="molecule type" value="Genomic_DNA"/>
</dbReference>
<evidence type="ECO:0000313" key="1">
    <source>
        <dbReference type="EMBL" id="PWS35210.1"/>
    </source>
</evidence>
<dbReference type="Proteomes" id="UP000245765">
    <property type="component" value="Unassembled WGS sequence"/>
</dbReference>
<proteinExistence type="predicted"/>
<sequence length="146" mass="15373">MTRHAPRRALLTAAGALFLGAAEDPNPDASLWIEEVRIGLFGRSGAIGGGRLRYQGEVHAFAIEGLSAAGAGVSTVRAQGEVFNLRRLSDFPGTYTQIEGGRGAADGPVEVHSLRNQRGVRLRLRSARAGATLRIGEGGLVISLEE</sequence>
<keyword evidence="2" id="KW-1185">Reference proteome</keyword>
<evidence type="ECO:0000313" key="2">
    <source>
        <dbReference type="Proteomes" id="UP000245765"/>
    </source>
</evidence>